<keyword evidence="3" id="KW-0028">Amino-acid biosynthesis</keyword>
<dbReference type="Proteomes" id="UP000198426">
    <property type="component" value="Unassembled WGS sequence"/>
</dbReference>
<evidence type="ECO:0000256" key="3">
    <source>
        <dbReference type="ARBA" id="ARBA00023141"/>
    </source>
</evidence>
<dbReference type="PANTHER" id="PTHR21089">
    <property type="entry name" value="SHIKIMATE DEHYDROGENASE"/>
    <property type="match status" value="1"/>
</dbReference>
<dbReference type="PANTHER" id="PTHR21089:SF1">
    <property type="entry name" value="BIFUNCTIONAL 3-DEHYDROQUINATE DEHYDRATASE_SHIKIMATE DEHYDROGENASE, CHLOROPLASTIC"/>
    <property type="match status" value="1"/>
</dbReference>
<dbReference type="OrthoDB" id="9792692at2"/>
<dbReference type="GO" id="GO:0019632">
    <property type="term" value="P:shikimate metabolic process"/>
    <property type="evidence" value="ECO:0007669"/>
    <property type="project" value="TreeGrafter"/>
</dbReference>
<dbReference type="CDD" id="cd01065">
    <property type="entry name" value="NAD_bind_Shikimate_DH"/>
    <property type="match status" value="1"/>
</dbReference>
<organism evidence="5 6">
    <name type="scientific">Tropicimonas sediminicola</name>
    <dbReference type="NCBI Taxonomy" id="1031541"/>
    <lineage>
        <taxon>Bacteria</taxon>
        <taxon>Pseudomonadati</taxon>
        <taxon>Pseudomonadota</taxon>
        <taxon>Alphaproteobacteria</taxon>
        <taxon>Rhodobacterales</taxon>
        <taxon>Roseobacteraceae</taxon>
        <taxon>Tropicimonas</taxon>
    </lineage>
</organism>
<evidence type="ECO:0000256" key="2">
    <source>
        <dbReference type="ARBA" id="ARBA00023002"/>
    </source>
</evidence>
<dbReference type="InterPro" id="IPR013708">
    <property type="entry name" value="Shikimate_DH-bd_N"/>
</dbReference>
<dbReference type="InterPro" id="IPR022893">
    <property type="entry name" value="Shikimate_DH_fam"/>
</dbReference>
<keyword evidence="2" id="KW-0560">Oxidoreductase</keyword>
<name>A0A239LL52_9RHOB</name>
<reference evidence="5 6" key="1">
    <citation type="submission" date="2017-06" db="EMBL/GenBank/DDBJ databases">
        <authorList>
            <person name="Kim H.J."/>
            <person name="Triplett B.A."/>
        </authorList>
    </citation>
    <scope>NUCLEOTIDE SEQUENCE [LARGE SCALE GENOMIC DNA]</scope>
    <source>
        <strain evidence="5 6">DSM 29339</strain>
    </source>
</reference>
<dbReference type="Pfam" id="PF08501">
    <property type="entry name" value="Shikimate_dh_N"/>
    <property type="match status" value="1"/>
</dbReference>
<dbReference type="GO" id="GO:0005829">
    <property type="term" value="C:cytosol"/>
    <property type="evidence" value="ECO:0007669"/>
    <property type="project" value="TreeGrafter"/>
</dbReference>
<dbReference type="SUPFAM" id="SSF51735">
    <property type="entry name" value="NAD(P)-binding Rossmann-fold domains"/>
    <property type="match status" value="1"/>
</dbReference>
<protein>
    <submittedName>
        <fullName evidence="5">Shikimate dehydrogenase</fullName>
    </submittedName>
</protein>
<evidence type="ECO:0000313" key="6">
    <source>
        <dbReference type="Proteomes" id="UP000198426"/>
    </source>
</evidence>
<dbReference type="GO" id="GO:0050661">
    <property type="term" value="F:NADP binding"/>
    <property type="evidence" value="ECO:0007669"/>
    <property type="project" value="TreeGrafter"/>
</dbReference>
<evidence type="ECO:0000313" key="5">
    <source>
        <dbReference type="EMBL" id="SNT30543.1"/>
    </source>
</evidence>
<dbReference type="InterPro" id="IPR036291">
    <property type="entry name" value="NAD(P)-bd_dom_sf"/>
</dbReference>
<keyword evidence="3" id="KW-0057">Aromatic amino acid biosynthesis</keyword>
<gene>
    <name evidence="5" type="ORF">SAMN05421757_11049</name>
</gene>
<dbReference type="EMBL" id="FZOY01000010">
    <property type="protein sequence ID" value="SNT30543.1"/>
    <property type="molecule type" value="Genomic_DNA"/>
</dbReference>
<evidence type="ECO:0000259" key="4">
    <source>
        <dbReference type="Pfam" id="PF08501"/>
    </source>
</evidence>
<dbReference type="AlphaFoldDB" id="A0A239LL52"/>
<dbReference type="Gene3D" id="3.40.50.720">
    <property type="entry name" value="NAD(P)-binding Rossmann-like Domain"/>
    <property type="match status" value="1"/>
</dbReference>
<feature type="domain" description="Shikimate dehydrogenase substrate binding N-terminal" evidence="4">
    <location>
        <begin position="8"/>
        <end position="92"/>
    </location>
</feature>
<comment type="pathway">
    <text evidence="1">Metabolic intermediate biosynthesis; chorismate biosynthesis; chorismate from D-erythrose 4-phosphate and phosphoenolpyruvate: step 4/7.</text>
</comment>
<dbReference type="SUPFAM" id="SSF53223">
    <property type="entry name" value="Aminoacid dehydrogenase-like, N-terminal domain"/>
    <property type="match status" value="1"/>
</dbReference>
<dbReference type="RefSeq" id="WP_089234990.1">
    <property type="nucleotide sequence ID" value="NZ_FZOY01000010.1"/>
</dbReference>
<proteinExistence type="predicted"/>
<accession>A0A239LL52</accession>
<evidence type="ECO:0000256" key="1">
    <source>
        <dbReference type="ARBA" id="ARBA00004871"/>
    </source>
</evidence>
<dbReference type="GO" id="GO:0009073">
    <property type="term" value="P:aromatic amino acid family biosynthetic process"/>
    <property type="evidence" value="ECO:0007669"/>
    <property type="project" value="UniProtKB-KW"/>
</dbReference>
<dbReference type="Gene3D" id="3.40.50.10860">
    <property type="entry name" value="Leucine Dehydrogenase, chain A, domain 1"/>
    <property type="match status" value="1"/>
</dbReference>
<dbReference type="GO" id="GO:0009423">
    <property type="term" value="P:chorismate biosynthetic process"/>
    <property type="evidence" value="ECO:0007669"/>
    <property type="project" value="TreeGrafter"/>
</dbReference>
<sequence>MKRIRLGLIGDNIKASRAPALHRHCGEMTGLDVSYDLFIPKEMGMEFDEVFDHLRRNGLDGINVTLPYKERVVAKVSIEDPDIARIGSVNTVLFTQEGAKGQNTDFTGFMSAWRNSFDTAEPGRVAMFGAGGVGKAIAFALKRLGAREIILIETDRQKAETLARNVNSGGEAVARAGALADLAGVDGVVNSTPLGMVGYGGTPVPEGAFPAARWAFDAVYTPVDTPFKAQAEAAGAAFLSGYELYYYQGVDAFEIFTGVAVPDHAALRKRLAEDQHRQINAQT</sequence>
<dbReference type="InterPro" id="IPR046346">
    <property type="entry name" value="Aminoacid_DH-like_N_sf"/>
</dbReference>
<keyword evidence="6" id="KW-1185">Reference proteome</keyword>
<dbReference type="GO" id="GO:0004764">
    <property type="term" value="F:shikimate 3-dehydrogenase (NADP+) activity"/>
    <property type="evidence" value="ECO:0007669"/>
    <property type="project" value="InterPro"/>
</dbReference>